<dbReference type="GO" id="GO:0005737">
    <property type="term" value="C:cytoplasm"/>
    <property type="evidence" value="ECO:0007669"/>
    <property type="project" value="UniProtKB-ARBA"/>
</dbReference>
<keyword evidence="8 10" id="KW-0479">Metal-binding</keyword>
<keyword evidence="13" id="KW-0862">Zinc</keyword>
<dbReference type="AlphaFoldDB" id="A0A511B4M6"/>
<keyword evidence="16" id="KW-1185">Reference proteome</keyword>
<feature type="binding site" evidence="10 14">
    <location>
        <position position="27"/>
    </location>
    <ligand>
        <name>substrate</name>
    </ligand>
</feature>
<comment type="cofactor">
    <cofactor evidence="2">
        <name>Mn(2+)</name>
        <dbReference type="ChEBI" id="CHEBI:29035"/>
    </cofactor>
</comment>
<evidence type="ECO:0000256" key="4">
    <source>
        <dbReference type="ARBA" id="ARBA00001947"/>
    </source>
</evidence>
<dbReference type="EC" id="5.1.3.1" evidence="7 10"/>
<keyword evidence="13" id="KW-0170">Cobalt</keyword>
<feature type="binding site" evidence="10 13">
    <location>
        <position position="52"/>
    </location>
    <ligand>
        <name>a divalent metal cation</name>
        <dbReference type="ChEBI" id="CHEBI:60240"/>
    </ligand>
</feature>
<sequence>MYILRDPLPLPIQVDMTQRPSIIVAPSLLAADFSRLGEEMASVSQAPWLHLDVMDGHFVPNISFGPPVIAALRAHSKAKFDTHLMIEPADPYLEATAKAGADHITIHIENAPHIHRSLQTIRALGCKPGVAICPGTPPEALSEIMDMVDIILVMTVNPGFGGQKFIESQLSKISKIAGMIRSSGRDIVLGVDGGIDPETAPRVIKAGATMLVAGSSIFGKKDREAAIRALEAVRTEDTA</sequence>
<dbReference type="InterPro" id="IPR013785">
    <property type="entry name" value="Aldolase_TIM"/>
</dbReference>
<evidence type="ECO:0000256" key="2">
    <source>
        <dbReference type="ARBA" id="ARBA00001936"/>
    </source>
</evidence>
<accession>A0A511B4M6</accession>
<dbReference type="GO" id="GO:0019323">
    <property type="term" value="P:pentose catabolic process"/>
    <property type="evidence" value="ECO:0007669"/>
    <property type="project" value="UniProtKB-UniRule"/>
</dbReference>
<dbReference type="EMBL" id="BJUZ01000004">
    <property type="protein sequence ID" value="GEK94672.1"/>
    <property type="molecule type" value="Genomic_DNA"/>
</dbReference>
<comment type="cofactor">
    <cofactor evidence="10 13">
        <name>a divalent metal cation</name>
        <dbReference type="ChEBI" id="CHEBI:60240"/>
    </cofactor>
    <text evidence="10 13">Binds 1 divalent metal cation per subunit.</text>
</comment>
<comment type="similarity">
    <text evidence="6 10 11">Belongs to the ribulose-phosphate 3-epimerase family.</text>
</comment>
<dbReference type="GO" id="GO:0046872">
    <property type="term" value="F:metal ion binding"/>
    <property type="evidence" value="ECO:0007669"/>
    <property type="project" value="UniProtKB-UniRule"/>
</dbReference>
<dbReference type="PROSITE" id="PS01086">
    <property type="entry name" value="RIBUL_P_3_EPIMER_2"/>
    <property type="match status" value="1"/>
</dbReference>
<comment type="catalytic activity">
    <reaction evidence="1 10 11">
        <text>D-ribulose 5-phosphate = D-xylulose 5-phosphate</text>
        <dbReference type="Rhea" id="RHEA:13677"/>
        <dbReference type="ChEBI" id="CHEBI:57737"/>
        <dbReference type="ChEBI" id="CHEBI:58121"/>
        <dbReference type="EC" id="5.1.3.1"/>
    </reaction>
</comment>
<keyword evidence="10 11" id="KW-0119">Carbohydrate metabolism</keyword>
<dbReference type="GO" id="GO:0006098">
    <property type="term" value="P:pentose-phosphate shunt"/>
    <property type="evidence" value="ECO:0007669"/>
    <property type="project" value="UniProtKB-UniRule"/>
</dbReference>
<evidence type="ECO:0000256" key="3">
    <source>
        <dbReference type="ARBA" id="ARBA00001941"/>
    </source>
</evidence>
<dbReference type="GO" id="GO:0004750">
    <property type="term" value="F:D-ribulose-phosphate 3-epimerase activity"/>
    <property type="evidence" value="ECO:0007669"/>
    <property type="project" value="UniProtKB-UniRule"/>
</dbReference>
<comment type="cofactor">
    <cofactor evidence="4">
        <name>Zn(2+)</name>
        <dbReference type="ChEBI" id="CHEBI:29105"/>
    </cofactor>
</comment>
<feature type="binding site" evidence="10 14">
    <location>
        <begin position="214"/>
        <end position="215"/>
    </location>
    <ligand>
        <name>substrate</name>
    </ligand>
</feature>
<dbReference type="NCBIfam" id="NF004076">
    <property type="entry name" value="PRK05581.1-4"/>
    <property type="match status" value="1"/>
</dbReference>
<evidence type="ECO:0000256" key="13">
    <source>
        <dbReference type="PIRSR" id="PIRSR001461-2"/>
    </source>
</evidence>
<dbReference type="PROSITE" id="PS01085">
    <property type="entry name" value="RIBUL_P_3_EPIMER_1"/>
    <property type="match status" value="1"/>
</dbReference>
<organism evidence="15 16">
    <name type="scientific">Gluconobacter wancherniae NBRC 103581</name>
    <dbReference type="NCBI Taxonomy" id="656744"/>
    <lineage>
        <taxon>Bacteria</taxon>
        <taxon>Pseudomonadati</taxon>
        <taxon>Pseudomonadota</taxon>
        <taxon>Alphaproteobacteria</taxon>
        <taxon>Acetobacterales</taxon>
        <taxon>Acetobacteraceae</taxon>
        <taxon>Gluconobacter</taxon>
    </lineage>
</organism>
<feature type="binding site" evidence="10 13">
    <location>
        <position position="192"/>
    </location>
    <ligand>
        <name>a divalent metal cation</name>
        <dbReference type="ChEBI" id="CHEBI:60240"/>
    </ligand>
</feature>
<dbReference type="CDD" id="cd00429">
    <property type="entry name" value="RPE"/>
    <property type="match status" value="1"/>
</dbReference>
<reference evidence="15 16" key="1">
    <citation type="submission" date="2019-07" db="EMBL/GenBank/DDBJ databases">
        <title>Whole genome shotgun sequence of Gluconobacter wancherniae NBRC 103581.</title>
        <authorList>
            <person name="Hosoyama A."/>
            <person name="Uohara A."/>
            <person name="Ohji S."/>
            <person name="Ichikawa N."/>
        </authorList>
    </citation>
    <scope>NUCLEOTIDE SEQUENCE [LARGE SCALE GENOMIC DNA]</scope>
    <source>
        <strain evidence="15 16">NBRC 103581</strain>
    </source>
</reference>
<dbReference type="HAMAP" id="MF_02227">
    <property type="entry name" value="RPE"/>
    <property type="match status" value="1"/>
</dbReference>
<dbReference type="PANTHER" id="PTHR11749">
    <property type="entry name" value="RIBULOSE-5-PHOSPHATE-3-EPIMERASE"/>
    <property type="match status" value="1"/>
</dbReference>
<feature type="binding site" evidence="10">
    <location>
        <begin position="192"/>
        <end position="194"/>
    </location>
    <ligand>
        <name>substrate</name>
    </ligand>
</feature>
<feature type="binding site" evidence="10 14">
    <location>
        <begin position="159"/>
        <end position="162"/>
    </location>
    <ligand>
        <name>substrate</name>
    </ligand>
</feature>
<comment type="pathway">
    <text evidence="10">Carbohydrate degradation.</text>
</comment>
<name>A0A511B4M6_9PROT</name>
<dbReference type="InterPro" id="IPR000056">
    <property type="entry name" value="Ribul_P_3_epim-like"/>
</dbReference>
<feature type="active site" description="Proton acceptor" evidence="10 12">
    <location>
        <position position="52"/>
    </location>
</feature>
<gene>
    <name evidence="10" type="primary">rpe</name>
    <name evidence="15" type="ORF">GWA01_24420</name>
</gene>
<feature type="binding site" evidence="10 13">
    <location>
        <position position="83"/>
    </location>
    <ligand>
        <name>a divalent metal cation</name>
        <dbReference type="ChEBI" id="CHEBI:60240"/>
    </ligand>
</feature>
<evidence type="ECO:0000256" key="11">
    <source>
        <dbReference type="PIRNR" id="PIRNR001461"/>
    </source>
</evidence>
<feature type="active site" description="Proton donor" evidence="10 12">
    <location>
        <position position="192"/>
    </location>
</feature>
<evidence type="ECO:0000256" key="5">
    <source>
        <dbReference type="ARBA" id="ARBA00001954"/>
    </source>
</evidence>
<dbReference type="Gene3D" id="3.20.20.70">
    <property type="entry name" value="Aldolase class I"/>
    <property type="match status" value="1"/>
</dbReference>
<evidence type="ECO:0000256" key="8">
    <source>
        <dbReference type="ARBA" id="ARBA00022723"/>
    </source>
</evidence>
<comment type="caution">
    <text evidence="15">The sequence shown here is derived from an EMBL/GenBank/DDBJ whole genome shotgun (WGS) entry which is preliminary data.</text>
</comment>
<dbReference type="NCBIfam" id="TIGR01163">
    <property type="entry name" value="rpe"/>
    <property type="match status" value="1"/>
</dbReference>
<protein>
    <recommendedName>
        <fullName evidence="7 10">Ribulose-phosphate 3-epimerase</fullName>
        <ecNumber evidence="7 10">5.1.3.1</ecNumber>
    </recommendedName>
</protein>
<evidence type="ECO:0000256" key="9">
    <source>
        <dbReference type="ARBA" id="ARBA00023235"/>
    </source>
</evidence>
<evidence type="ECO:0000256" key="14">
    <source>
        <dbReference type="PIRSR" id="PIRSR001461-3"/>
    </source>
</evidence>
<dbReference type="InterPro" id="IPR026019">
    <property type="entry name" value="Ribul_P_3_epim"/>
</dbReference>
<comment type="cofactor">
    <cofactor evidence="3">
        <name>Co(2+)</name>
        <dbReference type="ChEBI" id="CHEBI:48828"/>
    </cofactor>
</comment>
<comment type="cofactor">
    <cofactor evidence="5">
        <name>Fe(2+)</name>
        <dbReference type="ChEBI" id="CHEBI:29033"/>
    </cofactor>
</comment>
<evidence type="ECO:0000313" key="16">
    <source>
        <dbReference type="Proteomes" id="UP000321230"/>
    </source>
</evidence>
<evidence type="ECO:0000256" key="1">
    <source>
        <dbReference type="ARBA" id="ARBA00001782"/>
    </source>
</evidence>
<feature type="binding site" evidence="10 13">
    <location>
        <position position="50"/>
    </location>
    <ligand>
        <name>a divalent metal cation</name>
        <dbReference type="ChEBI" id="CHEBI:60240"/>
    </ligand>
</feature>
<feature type="binding site" evidence="10 14">
    <location>
        <position position="83"/>
    </location>
    <ligand>
        <name>substrate</name>
    </ligand>
</feature>
<dbReference type="FunFam" id="3.20.20.70:FF:000004">
    <property type="entry name" value="Ribulose-phosphate 3-epimerase"/>
    <property type="match status" value="1"/>
</dbReference>
<dbReference type="PIRSF" id="PIRSF001461">
    <property type="entry name" value="RPE"/>
    <property type="match status" value="1"/>
</dbReference>
<feature type="binding site" evidence="14">
    <location>
        <position position="194"/>
    </location>
    <ligand>
        <name>substrate</name>
    </ligand>
</feature>
<keyword evidence="13" id="KW-0464">Manganese</keyword>
<dbReference type="Proteomes" id="UP000321230">
    <property type="component" value="Unassembled WGS sequence"/>
</dbReference>
<dbReference type="Pfam" id="PF00834">
    <property type="entry name" value="Ribul_P_3_epim"/>
    <property type="match status" value="1"/>
</dbReference>
<evidence type="ECO:0000313" key="15">
    <source>
        <dbReference type="EMBL" id="GEK94672.1"/>
    </source>
</evidence>
<evidence type="ECO:0000256" key="12">
    <source>
        <dbReference type="PIRSR" id="PIRSR001461-1"/>
    </source>
</evidence>
<evidence type="ECO:0000256" key="10">
    <source>
        <dbReference type="HAMAP-Rule" id="MF_02227"/>
    </source>
</evidence>
<dbReference type="InterPro" id="IPR011060">
    <property type="entry name" value="RibuloseP-bd_barrel"/>
</dbReference>
<dbReference type="SUPFAM" id="SSF51366">
    <property type="entry name" value="Ribulose-phoshate binding barrel"/>
    <property type="match status" value="1"/>
</dbReference>
<evidence type="ECO:0000256" key="6">
    <source>
        <dbReference type="ARBA" id="ARBA00009541"/>
    </source>
</evidence>
<comment type="function">
    <text evidence="10">Catalyzes the reversible epimerization of D-ribulose 5-phosphate to D-xylulose 5-phosphate.</text>
</comment>
<proteinExistence type="inferred from homology"/>
<evidence type="ECO:0000256" key="7">
    <source>
        <dbReference type="ARBA" id="ARBA00013188"/>
    </source>
</evidence>
<keyword evidence="9 10" id="KW-0413">Isomerase</keyword>